<feature type="transmembrane region" description="Helical" evidence="1">
    <location>
        <begin position="177"/>
        <end position="197"/>
    </location>
</feature>
<accession>A0A8J3LYH1</accession>
<gene>
    <name evidence="2" type="ORF">Pka01_18750</name>
</gene>
<dbReference type="PANTHER" id="PTHR37305:SF1">
    <property type="entry name" value="MEMBRANE PROTEIN"/>
    <property type="match status" value="1"/>
</dbReference>
<keyword evidence="1" id="KW-1133">Transmembrane helix</keyword>
<proteinExistence type="predicted"/>
<dbReference type="Proteomes" id="UP000630097">
    <property type="component" value="Unassembled WGS sequence"/>
</dbReference>
<dbReference type="PANTHER" id="PTHR37305">
    <property type="entry name" value="INTEGRAL MEMBRANE PROTEIN-RELATED"/>
    <property type="match status" value="1"/>
</dbReference>
<keyword evidence="1" id="KW-0812">Transmembrane</keyword>
<sequence>MRRETHAEWTKLRTMAGTGPLLLGIILLTVAVSAAAAATVSCPAAGCGYDTARISLFGVQAGQAVVAVLAVLAVSGEYGTGMIRTTLSAMPRRGAVLAAKAAVLTGLTLGTGTLAVLASVLAGRLILPGNGFTAGHGHPPPSLADGPMLRAAAGSVLYLVLVALLSLGVATAVRDSAAAAGTVFGLLYLFPIVILVVSDQDWQRLLWRISPMNAGLTVQATSRLSSLPLSPWAGLGVLAAWAAAALLGGGLLLRRRDA</sequence>
<dbReference type="EMBL" id="BONV01000005">
    <property type="protein sequence ID" value="GIG78748.1"/>
    <property type="molecule type" value="Genomic_DNA"/>
</dbReference>
<organism evidence="2 3">
    <name type="scientific">Planotetraspora kaengkrachanensis</name>
    <dbReference type="NCBI Taxonomy" id="575193"/>
    <lineage>
        <taxon>Bacteria</taxon>
        <taxon>Bacillati</taxon>
        <taxon>Actinomycetota</taxon>
        <taxon>Actinomycetes</taxon>
        <taxon>Streptosporangiales</taxon>
        <taxon>Streptosporangiaceae</taxon>
        <taxon>Planotetraspora</taxon>
    </lineage>
</organism>
<feature type="transmembrane region" description="Helical" evidence="1">
    <location>
        <begin position="147"/>
        <end position="170"/>
    </location>
</feature>
<evidence type="ECO:0000256" key="1">
    <source>
        <dbReference type="SAM" id="Phobius"/>
    </source>
</evidence>
<name>A0A8J3LYH1_9ACTN</name>
<feature type="transmembrane region" description="Helical" evidence="1">
    <location>
        <begin position="101"/>
        <end position="127"/>
    </location>
</feature>
<keyword evidence="3" id="KW-1185">Reference proteome</keyword>
<reference evidence="2 3" key="1">
    <citation type="submission" date="2021-01" db="EMBL/GenBank/DDBJ databases">
        <title>Whole genome shotgun sequence of Planotetraspora kaengkrachanensis NBRC 104272.</title>
        <authorList>
            <person name="Komaki H."/>
            <person name="Tamura T."/>
        </authorList>
    </citation>
    <scope>NUCLEOTIDE SEQUENCE [LARGE SCALE GENOMIC DNA]</scope>
    <source>
        <strain evidence="2 3">NBRC 104272</strain>
    </source>
</reference>
<feature type="transmembrane region" description="Helical" evidence="1">
    <location>
        <begin position="61"/>
        <end position="80"/>
    </location>
</feature>
<keyword evidence="1" id="KW-0472">Membrane</keyword>
<dbReference type="RefSeq" id="WP_203882218.1">
    <property type="nucleotide sequence ID" value="NZ_BAABHH010000007.1"/>
</dbReference>
<evidence type="ECO:0000313" key="2">
    <source>
        <dbReference type="EMBL" id="GIG78748.1"/>
    </source>
</evidence>
<feature type="transmembrane region" description="Helical" evidence="1">
    <location>
        <begin position="232"/>
        <end position="253"/>
    </location>
</feature>
<evidence type="ECO:0000313" key="3">
    <source>
        <dbReference type="Proteomes" id="UP000630097"/>
    </source>
</evidence>
<dbReference type="AlphaFoldDB" id="A0A8J3LYH1"/>
<comment type="caution">
    <text evidence="2">The sequence shown here is derived from an EMBL/GenBank/DDBJ whole genome shotgun (WGS) entry which is preliminary data.</text>
</comment>
<protein>
    <submittedName>
        <fullName evidence="2">ABC transporter permease</fullName>
    </submittedName>
</protein>